<protein>
    <submittedName>
        <fullName evidence="2">Uncharacterized protein</fullName>
    </submittedName>
</protein>
<sequence>MEYIIRTFTCVVQHTHNADDIIKNATALLDGSSNAIDISDHDCLGILDFPNAIIQEANVAATTSLPKAELLERAVSFPSTLSAGEIDLLKRRYWLGLTREEMTPSFSSAAKRNLFSLSQEHLQQATEQLKKVRAMLYDANEEDALWNAEMEDWQRMMDASKQRKKQEVESRLPTAQPWVKRLWDEDQAEKNWGYAVFRDPRVANEEYEVRKDAALMNAREAIGCGDTIGARWRLQYLDQPDSPTLSQSPLNRTASERLQNISSVDVLPIHKEKVLLDQNTSHPKELLEDDKKHDQAKAVSEDKDNRDENLISELEARFQVLRQHFRKVRDRTSKRQGTALYPQTDRNELKDGILKNVFLVVDQQCVDSLFSQTANVDDMWVYAVDPDYVQPAGSAALENPPNEYRGYVRVRLQQLVNNFFDARRFHSDEFPMQALWCAAQASRNQAFVSVKKSEQQLWTFNRFVGSALRPEGVIRPTVKLLY</sequence>
<gene>
    <name evidence="2" type="ORF">KCV03_g4338</name>
</gene>
<feature type="compositionally biased region" description="Basic and acidic residues" evidence="1">
    <location>
        <begin position="282"/>
        <end position="305"/>
    </location>
</feature>
<dbReference type="EMBL" id="JAHFYH010000025">
    <property type="protein sequence ID" value="KAH0223437.1"/>
    <property type="molecule type" value="Genomic_DNA"/>
</dbReference>
<organism evidence="2 3">
    <name type="scientific">Aureobasidium melanogenum</name>
    <name type="common">Aureobasidium pullulans var. melanogenum</name>
    <dbReference type="NCBI Taxonomy" id="46634"/>
    <lineage>
        <taxon>Eukaryota</taxon>
        <taxon>Fungi</taxon>
        <taxon>Dikarya</taxon>
        <taxon>Ascomycota</taxon>
        <taxon>Pezizomycotina</taxon>
        <taxon>Dothideomycetes</taxon>
        <taxon>Dothideomycetidae</taxon>
        <taxon>Dothideales</taxon>
        <taxon>Saccotheciaceae</taxon>
        <taxon>Aureobasidium</taxon>
    </lineage>
</organism>
<comment type="caution">
    <text evidence="2">The sequence shown here is derived from an EMBL/GenBank/DDBJ whole genome shotgun (WGS) entry which is preliminary data.</text>
</comment>
<accession>A0A9P8K8W5</accession>
<evidence type="ECO:0000313" key="2">
    <source>
        <dbReference type="EMBL" id="KAH0223437.1"/>
    </source>
</evidence>
<evidence type="ECO:0000256" key="1">
    <source>
        <dbReference type="SAM" id="MobiDB-lite"/>
    </source>
</evidence>
<name>A0A9P8K8W5_AURME</name>
<dbReference type="OrthoDB" id="4777915at2759"/>
<dbReference type="Proteomes" id="UP000767238">
    <property type="component" value="Unassembled WGS sequence"/>
</dbReference>
<proteinExistence type="predicted"/>
<evidence type="ECO:0000313" key="3">
    <source>
        <dbReference type="Proteomes" id="UP000767238"/>
    </source>
</evidence>
<dbReference type="AlphaFoldDB" id="A0A9P8K8W5"/>
<reference evidence="2" key="2">
    <citation type="submission" date="2021-08" db="EMBL/GenBank/DDBJ databases">
        <authorList>
            <person name="Gostincar C."/>
            <person name="Sun X."/>
            <person name="Song Z."/>
            <person name="Gunde-Cimerman N."/>
        </authorList>
    </citation>
    <scope>NUCLEOTIDE SEQUENCE</scope>
    <source>
        <strain evidence="2">EXF-8016</strain>
    </source>
</reference>
<feature type="region of interest" description="Disordered" evidence="1">
    <location>
        <begin position="278"/>
        <end position="305"/>
    </location>
</feature>
<reference evidence="2" key="1">
    <citation type="journal article" date="2021" name="J Fungi (Basel)">
        <title>Virulence traits and population genomics of the black yeast Aureobasidium melanogenum.</title>
        <authorList>
            <person name="Cernosa A."/>
            <person name="Sun X."/>
            <person name="Gostincar C."/>
            <person name="Fang C."/>
            <person name="Gunde-Cimerman N."/>
            <person name="Song Z."/>
        </authorList>
    </citation>
    <scope>NUCLEOTIDE SEQUENCE</scope>
    <source>
        <strain evidence="2">EXF-8016</strain>
    </source>
</reference>
<feature type="non-terminal residue" evidence="2">
    <location>
        <position position="482"/>
    </location>
</feature>